<name>A0A165PS74_9APHY</name>
<evidence type="ECO:0000313" key="1">
    <source>
        <dbReference type="EMBL" id="KZT68568.1"/>
    </source>
</evidence>
<gene>
    <name evidence="1" type="ORF">DAEQUDRAFT_727685</name>
</gene>
<sequence>MGLEFSDECLRSRYMHFSGTGRLLVPQLNSWGPDVCVEYVVMQREILVDPTREGLLGRVMRRRERPITSRTHQYAVWDDIL</sequence>
<dbReference type="OrthoDB" id="10661076at2759"/>
<organism evidence="1 2">
    <name type="scientific">Daedalea quercina L-15889</name>
    <dbReference type="NCBI Taxonomy" id="1314783"/>
    <lineage>
        <taxon>Eukaryota</taxon>
        <taxon>Fungi</taxon>
        <taxon>Dikarya</taxon>
        <taxon>Basidiomycota</taxon>
        <taxon>Agaricomycotina</taxon>
        <taxon>Agaricomycetes</taxon>
        <taxon>Polyporales</taxon>
        <taxon>Fomitopsis</taxon>
    </lineage>
</organism>
<keyword evidence="2" id="KW-1185">Reference proteome</keyword>
<dbReference type="Proteomes" id="UP000076727">
    <property type="component" value="Unassembled WGS sequence"/>
</dbReference>
<evidence type="ECO:0000313" key="2">
    <source>
        <dbReference type="Proteomes" id="UP000076727"/>
    </source>
</evidence>
<reference evidence="1 2" key="1">
    <citation type="journal article" date="2016" name="Mol. Biol. Evol.">
        <title>Comparative Genomics of Early-Diverging Mushroom-Forming Fungi Provides Insights into the Origins of Lignocellulose Decay Capabilities.</title>
        <authorList>
            <person name="Nagy L.G."/>
            <person name="Riley R."/>
            <person name="Tritt A."/>
            <person name="Adam C."/>
            <person name="Daum C."/>
            <person name="Floudas D."/>
            <person name="Sun H."/>
            <person name="Yadav J.S."/>
            <person name="Pangilinan J."/>
            <person name="Larsson K.H."/>
            <person name="Matsuura K."/>
            <person name="Barry K."/>
            <person name="Labutti K."/>
            <person name="Kuo R."/>
            <person name="Ohm R.A."/>
            <person name="Bhattacharya S.S."/>
            <person name="Shirouzu T."/>
            <person name="Yoshinaga Y."/>
            <person name="Martin F.M."/>
            <person name="Grigoriev I.V."/>
            <person name="Hibbett D.S."/>
        </authorList>
    </citation>
    <scope>NUCLEOTIDE SEQUENCE [LARGE SCALE GENOMIC DNA]</scope>
    <source>
        <strain evidence="1 2">L-15889</strain>
    </source>
</reference>
<dbReference type="EMBL" id="KV429065">
    <property type="protein sequence ID" value="KZT68568.1"/>
    <property type="molecule type" value="Genomic_DNA"/>
</dbReference>
<accession>A0A165PS74</accession>
<protein>
    <submittedName>
        <fullName evidence="1">Uncharacterized protein</fullName>
    </submittedName>
</protein>
<dbReference type="AlphaFoldDB" id="A0A165PS74"/>
<proteinExistence type="predicted"/>